<reference evidence="14" key="1">
    <citation type="journal article" date="2021" name="Genome Biol. Evol.">
        <title>A High-Quality Reference Genome for a Parasitic Bivalve with Doubly Uniparental Inheritance (Bivalvia: Unionida).</title>
        <authorList>
            <person name="Smith C.H."/>
        </authorList>
    </citation>
    <scope>NUCLEOTIDE SEQUENCE</scope>
    <source>
        <strain evidence="14">CHS0354</strain>
    </source>
</reference>
<sequence length="103" mass="10877">MRSAGLCCLSDAQGQWTDCTAQYNKPSSGINYEYANCGETCVYGMFLTGSGCNCSPCYTESCCNTDIDECASSPCLNGGTCTGHVNFFTCVCSAGYIGVRCET</sequence>
<evidence type="ECO:0000256" key="12">
    <source>
        <dbReference type="PROSITE-ProRule" id="PRU00076"/>
    </source>
</evidence>
<dbReference type="GO" id="GO:0007157">
    <property type="term" value="P:heterophilic cell-cell adhesion via plasma membrane cell adhesion molecules"/>
    <property type="evidence" value="ECO:0007669"/>
    <property type="project" value="TreeGrafter"/>
</dbReference>
<keyword evidence="8" id="KW-1133">Transmembrane helix</keyword>
<evidence type="ECO:0000256" key="1">
    <source>
        <dbReference type="ARBA" id="ARBA00004251"/>
    </source>
</evidence>
<dbReference type="GO" id="GO:0032991">
    <property type="term" value="C:protein-containing complex"/>
    <property type="evidence" value="ECO:0007669"/>
    <property type="project" value="TreeGrafter"/>
</dbReference>
<keyword evidence="2" id="KW-1003">Cell membrane</keyword>
<protein>
    <recommendedName>
        <fullName evidence="13">EGF-like domain-containing protein</fullName>
    </recommendedName>
</protein>
<dbReference type="Pfam" id="PF00008">
    <property type="entry name" value="EGF"/>
    <property type="match status" value="1"/>
</dbReference>
<evidence type="ECO:0000256" key="6">
    <source>
        <dbReference type="ARBA" id="ARBA00022737"/>
    </source>
</evidence>
<dbReference type="PRINTS" id="PR00010">
    <property type="entry name" value="EGFBLOOD"/>
</dbReference>
<reference evidence="14" key="3">
    <citation type="submission" date="2023-05" db="EMBL/GenBank/DDBJ databases">
        <authorList>
            <person name="Smith C.H."/>
        </authorList>
    </citation>
    <scope>NUCLEOTIDE SEQUENCE</scope>
    <source>
        <strain evidence="14">CHS0354</strain>
        <tissue evidence="14">Mantle</tissue>
    </source>
</reference>
<keyword evidence="10 12" id="KW-1015">Disulfide bond</keyword>
<evidence type="ECO:0000259" key="13">
    <source>
        <dbReference type="PROSITE" id="PS50026"/>
    </source>
</evidence>
<comment type="subcellular location">
    <subcellularLocation>
        <location evidence="1">Cell membrane</location>
        <topology evidence="1">Single-pass type I membrane protein</topology>
    </subcellularLocation>
</comment>
<evidence type="ECO:0000313" key="14">
    <source>
        <dbReference type="EMBL" id="KAK3590340.1"/>
    </source>
</evidence>
<evidence type="ECO:0000256" key="8">
    <source>
        <dbReference type="ARBA" id="ARBA00022989"/>
    </source>
</evidence>
<keyword evidence="7" id="KW-0106">Calcium</keyword>
<evidence type="ECO:0000256" key="4">
    <source>
        <dbReference type="ARBA" id="ARBA00022692"/>
    </source>
</evidence>
<dbReference type="AlphaFoldDB" id="A0AAE0VVA4"/>
<dbReference type="Proteomes" id="UP001195483">
    <property type="component" value="Unassembled WGS sequence"/>
</dbReference>
<keyword evidence="5" id="KW-0732">Signal</keyword>
<dbReference type="PROSITE" id="PS50026">
    <property type="entry name" value="EGF_3"/>
    <property type="match status" value="1"/>
</dbReference>
<keyword evidence="11" id="KW-0325">Glycoprotein</keyword>
<dbReference type="PROSITE" id="PS01186">
    <property type="entry name" value="EGF_2"/>
    <property type="match status" value="1"/>
</dbReference>
<proteinExistence type="predicted"/>
<feature type="domain" description="EGF-like" evidence="13">
    <location>
        <begin position="66"/>
        <end position="102"/>
    </location>
</feature>
<dbReference type="GO" id="GO:0007154">
    <property type="term" value="P:cell communication"/>
    <property type="evidence" value="ECO:0007669"/>
    <property type="project" value="UniProtKB-ARBA"/>
</dbReference>
<dbReference type="GO" id="GO:0005886">
    <property type="term" value="C:plasma membrane"/>
    <property type="evidence" value="ECO:0007669"/>
    <property type="project" value="UniProtKB-SubCell"/>
</dbReference>
<dbReference type="CDD" id="cd00054">
    <property type="entry name" value="EGF_CA"/>
    <property type="match status" value="1"/>
</dbReference>
<dbReference type="InterPro" id="IPR001881">
    <property type="entry name" value="EGF-like_Ca-bd_dom"/>
</dbReference>
<dbReference type="SUPFAM" id="SSF57196">
    <property type="entry name" value="EGF/Laminin"/>
    <property type="match status" value="1"/>
</dbReference>
<feature type="disulfide bond" evidence="12">
    <location>
        <begin position="92"/>
        <end position="101"/>
    </location>
</feature>
<dbReference type="SMART" id="SM00179">
    <property type="entry name" value="EGF_CA"/>
    <property type="match status" value="1"/>
</dbReference>
<dbReference type="PROSITE" id="PS00022">
    <property type="entry name" value="EGF_1"/>
    <property type="match status" value="1"/>
</dbReference>
<dbReference type="InterPro" id="IPR000742">
    <property type="entry name" value="EGF"/>
</dbReference>
<reference evidence="14" key="2">
    <citation type="journal article" date="2021" name="Genome Biol. Evol.">
        <title>Developing a high-quality reference genome for a parasitic bivalve with doubly uniparental inheritance (Bivalvia: Unionida).</title>
        <authorList>
            <person name="Smith C.H."/>
        </authorList>
    </citation>
    <scope>NUCLEOTIDE SEQUENCE</scope>
    <source>
        <strain evidence="14">CHS0354</strain>
        <tissue evidence="14">Mantle</tissue>
    </source>
</reference>
<keyword evidence="15" id="KW-1185">Reference proteome</keyword>
<dbReference type="PANTHER" id="PTHR24049">
    <property type="entry name" value="CRUMBS FAMILY MEMBER"/>
    <property type="match status" value="1"/>
</dbReference>
<evidence type="ECO:0000256" key="7">
    <source>
        <dbReference type="ARBA" id="ARBA00022837"/>
    </source>
</evidence>
<dbReference type="FunFam" id="2.10.25.10:FF:000391">
    <property type="entry name" value="Weary, isoform C"/>
    <property type="match status" value="1"/>
</dbReference>
<keyword evidence="9" id="KW-0472">Membrane</keyword>
<evidence type="ECO:0000256" key="5">
    <source>
        <dbReference type="ARBA" id="ARBA00022729"/>
    </source>
</evidence>
<dbReference type="EMBL" id="JAEAOA010001534">
    <property type="protein sequence ID" value="KAK3590340.1"/>
    <property type="molecule type" value="Genomic_DNA"/>
</dbReference>
<dbReference type="SMART" id="SM00181">
    <property type="entry name" value="EGF"/>
    <property type="match status" value="1"/>
</dbReference>
<evidence type="ECO:0000256" key="10">
    <source>
        <dbReference type="ARBA" id="ARBA00023157"/>
    </source>
</evidence>
<organism evidence="14 15">
    <name type="scientific">Potamilus streckersoni</name>
    <dbReference type="NCBI Taxonomy" id="2493646"/>
    <lineage>
        <taxon>Eukaryota</taxon>
        <taxon>Metazoa</taxon>
        <taxon>Spiralia</taxon>
        <taxon>Lophotrochozoa</taxon>
        <taxon>Mollusca</taxon>
        <taxon>Bivalvia</taxon>
        <taxon>Autobranchia</taxon>
        <taxon>Heteroconchia</taxon>
        <taxon>Palaeoheterodonta</taxon>
        <taxon>Unionida</taxon>
        <taxon>Unionoidea</taxon>
        <taxon>Unionidae</taxon>
        <taxon>Ambleminae</taxon>
        <taxon>Lampsilini</taxon>
        <taxon>Potamilus</taxon>
    </lineage>
</organism>
<evidence type="ECO:0000256" key="9">
    <source>
        <dbReference type="ARBA" id="ARBA00023136"/>
    </source>
</evidence>
<evidence type="ECO:0000313" key="15">
    <source>
        <dbReference type="Proteomes" id="UP001195483"/>
    </source>
</evidence>
<keyword evidence="6" id="KW-0677">Repeat</keyword>
<accession>A0AAE0VVA4</accession>
<comment type="caution">
    <text evidence="12">Lacks conserved residue(s) required for the propagation of feature annotation.</text>
</comment>
<dbReference type="InterPro" id="IPR051022">
    <property type="entry name" value="Notch_Cell-Fate_Det"/>
</dbReference>
<gene>
    <name evidence="14" type="ORF">CHS0354_025731</name>
</gene>
<keyword evidence="3 12" id="KW-0245">EGF-like domain</keyword>
<dbReference type="PANTHER" id="PTHR24049:SF22">
    <property type="entry name" value="DROSOPHILA CRUMBS HOMOLOG"/>
    <property type="match status" value="1"/>
</dbReference>
<evidence type="ECO:0000256" key="2">
    <source>
        <dbReference type="ARBA" id="ARBA00022475"/>
    </source>
</evidence>
<dbReference type="GO" id="GO:0005509">
    <property type="term" value="F:calcium ion binding"/>
    <property type="evidence" value="ECO:0007669"/>
    <property type="project" value="InterPro"/>
</dbReference>
<keyword evidence="4" id="KW-0812">Transmembrane</keyword>
<evidence type="ECO:0000256" key="11">
    <source>
        <dbReference type="ARBA" id="ARBA00023180"/>
    </source>
</evidence>
<feature type="non-terminal residue" evidence="14">
    <location>
        <position position="103"/>
    </location>
</feature>
<dbReference type="Gene3D" id="2.10.25.10">
    <property type="entry name" value="Laminin"/>
    <property type="match status" value="1"/>
</dbReference>
<comment type="caution">
    <text evidence="14">The sequence shown here is derived from an EMBL/GenBank/DDBJ whole genome shotgun (WGS) entry which is preliminary data.</text>
</comment>
<dbReference type="GO" id="GO:0023052">
    <property type="term" value="P:signaling"/>
    <property type="evidence" value="ECO:0007669"/>
    <property type="project" value="UniProtKB-ARBA"/>
</dbReference>
<dbReference type="GO" id="GO:0045197">
    <property type="term" value="P:establishment or maintenance of epithelial cell apical/basal polarity"/>
    <property type="evidence" value="ECO:0007669"/>
    <property type="project" value="TreeGrafter"/>
</dbReference>
<name>A0AAE0VVA4_9BIVA</name>
<evidence type="ECO:0000256" key="3">
    <source>
        <dbReference type="ARBA" id="ARBA00022536"/>
    </source>
</evidence>